<dbReference type="CDD" id="cd00067">
    <property type="entry name" value="GAL4"/>
    <property type="match status" value="1"/>
</dbReference>
<reference evidence="6 7" key="1">
    <citation type="journal article" date="2014" name="BMC Genomics">
        <title>Comparative genome sequencing reveals chemotype-specific gene clusters in the toxigenic black mold Stachybotrys.</title>
        <authorList>
            <person name="Semeiks J."/>
            <person name="Borek D."/>
            <person name="Otwinowski Z."/>
            <person name="Grishin N.V."/>
        </authorList>
    </citation>
    <scope>NUCLEOTIDE SEQUENCE [LARGE SCALE GENOMIC DNA]</scope>
    <source>
        <strain evidence="6 7">IBT 40285</strain>
    </source>
</reference>
<comment type="subcellular location">
    <subcellularLocation>
        <location evidence="1">Nucleus</location>
    </subcellularLocation>
</comment>
<feature type="region of interest" description="Disordered" evidence="4">
    <location>
        <begin position="612"/>
        <end position="653"/>
    </location>
</feature>
<dbReference type="Gene3D" id="4.10.240.10">
    <property type="entry name" value="Zn(2)-C6 fungal-type DNA-binding domain"/>
    <property type="match status" value="1"/>
</dbReference>
<dbReference type="OMA" id="CAPCRNS"/>
<evidence type="ECO:0000256" key="2">
    <source>
        <dbReference type="ARBA" id="ARBA00022723"/>
    </source>
</evidence>
<dbReference type="GO" id="GO:0000981">
    <property type="term" value="F:DNA-binding transcription factor activity, RNA polymerase II-specific"/>
    <property type="evidence" value="ECO:0007669"/>
    <property type="project" value="InterPro"/>
</dbReference>
<protein>
    <recommendedName>
        <fullName evidence="5">Zn(2)-C6 fungal-type domain-containing protein</fullName>
    </recommendedName>
</protein>
<organism evidence="6 7">
    <name type="scientific">Stachybotrys chlorohalonatus (strain IBT 40285)</name>
    <dbReference type="NCBI Taxonomy" id="1283841"/>
    <lineage>
        <taxon>Eukaryota</taxon>
        <taxon>Fungi</taxon>
        <taxon>Dikarya</taxon>
        <taxon>Ascomycota</taxon>
        <taxon>Pezizomycotina</taxon>
        <taxon>Sordariomycetes</taxon>
        <taxon>Hypocreomycetidae</taxon>
        <taxon>Hypocreales</taxon>
        <taxon>Stachybotryaceae</taxon>
        <taxon>Stachybotrys</taxon>
    </lineage>
</organism>
<dbReference type="Proteomes" id="UP000028524">
    <property type="component" value="Unassembled WGS sequence"/>
</dbReference>
<dbReference type="GO" id="GO:0003677">
    <property type="term" value="F:DNA binding"/>
    <property type="evidence" value="ECO:0007669"/>
    <property type="project" value="InterPro"/>
</dbReference>
<proteinExistence type="predicted"/>
<keyword evidence="7" id="KW-1185">Reference proteome</keyword>
<dbReference type="SMART" id="SM00066">
    <property type="entry name" value="GAL4"/>
    <property type="match status" value="1"/>
</dbReference>
<dbReference type="CDD" id="cd12148">
    <property type="entry name" value="fungal_TF_MHR"/>
    <property type="match status" value="1"/>
</dbReference>
<dbReference type="PANTHER" id="PTHR31001:SF49">
    <property type="entry name" value="ZN(II)2CYS6 TRANSCRIPTION FACTOR (EUROFUNG)"/>
    <property type="match status" value="1"/>
</dbReference>
<accession>A0A084QBC9</accession>
<dbReference type="OrthoDB" id="76105at2759"/>
<dbReference type="STRING" id="1283841.A0A084QBC9"/>
<sequence>MEPDPDSSPNGSFPGSRPAPQKRSRIVLSCGPCRVSKLKCDRGQPCSQCQKKARVDLCLYAPKPERKRPAKGMAARVKRLEGMVRDMLDTPPPGPPAGKKGRLNGTPELMGQVVQNDHVPTYIQDIKSYFEEADDEDEISTSTFTEDTDTPEIIINARGGPKNRDELLACLPERKIVDRIIMRYFESSSPSQHVMHRPSFARMYTHFWQNPHDVPMHWIAQLFMMVALGILFSIFSAPHELEDDSPLPVMERMKEYRDCAGLALTWGKYTQPTMATLPAFLLYVESLFMFNRATQMPCYILSGVCIRLMLKMGLHRDPSKLANISVFEGEMRRRTWNMAIQIELLVSFHMGLPSMVQGVESDTAPPRNLQDEDFDEDSTELPPARPSSDWTSILYPIHKTQILRVFGKIGQQSHALTPPNYNDVLALDKQLQQVWGNVPSYLKVRPLDDCIGEPPILLVQRFGLGALYDKSRCVLHRRYLDEPVSKPEHDFSRRQCLEGALTLLRNQYVIWQACKPNGHLNQAGWFVSSLSIHDYLLAAVVVYVVIQSERYVPGGDWVQDMTGLPTKEELKDLIKNSYFVWLDVSRGMRELRKTADTLAVMLSKIGYSIDSSVSDPNTSGDEGITSSSSTSPLDNLSSGQTSSVESVGSTGSVGSYPPELAPLATFDLNGPDFVAEKSPFALNHHSDATPIMDMNGLGMSADAFNSLEIDQSWFAGGDNMDWRYLDNALANSYHSMNPEFGQTFAARVPQQNDLGVISEPWSQFTGMANNGY</sequence>
<dbReference type="EMBL" id="KL660862">
    <property type="protein sequence ID" value="KFA61264.1"/>
    <property type="molecule type" value="Genomic_DNA"/>
</dbReference>
<feature type="compositionally biased region" description="Low complexity" evidence="4">
    <location>
        <begin position="618"/>
        <end position="653"/>
    </location>
</feature>
<dbReference type="PANTHER" id="PTHR31001">
    <property type="entry name" value="UNCHARACTERIZED TRANSCRIPTIONAL REGULATORY PROTEIN"/>
    <property type="match status" value="1"/>
</dbReference>
<dbReference type="Pfam" id="PF00172">
    <property type="entry name" value="Zn_clus"/>
    <property type="match status" value="1"/>
</dbReference>
<evidence type="ECO:0000256" key="3">
    <source>
        <dbReference type="ARBA" id="ARBA00023242"/>
    </source>
</evidence>
<evidence type="ECO:0000313" key="7">
    <source>
        <dbReference type="Proteomes" id="UP000028524"/>
    </source>
</evidence>
<keyword evidence="2" id="KW-0479">Metal-binding</keyword>
<dbReference type="PROSITE" id="PS50048">
    <property type="entry name" value="ZN2_CY6_FUNGAL_2"/>
    <property type="match status" value="1"/>
</dbReference>
<dbReference type="PROSITE" id="PS00463">
    <property type="entry name" value="ZN2_CY6_FUNGAL_1"/>
    <property type="match status" value="1"/>
</dbReference>
<dbReference type="InterPro" id="IPR001138">
    <property type="entry name" value="Zn2Cys6_DnaBD"/>
</dbReference>
<dbReference type="HOGENOM" id="CLU_007426_3_1_1"/>
<dbReference type="GO" id="GO:0005634">
    <property type="term" value="C:nucleus"/>
    <property type="evidence" value="ECO:0007669"/>
    <property type="project" value="UniProtKB-SubCell"/>
</dbReference>
<evidence type="ECO:0000259" key="5">
    <source>
        <dbReference type="PROSITE" id="PS50048"/>
    </source>
</evidence>
<evidence type="ECO:0000256" key="1">
    <source>
        <dbReference type="ARBA" id="ARBA00004123"/>
    </source>
</evidence>
<name>A0A084QBC9_STAC4</name>
<dbReference type="InParanoid" id="A0A084QBC9"/>
<dbReference type="SUPFAM" id="SSF57701">
    <property type="entry name" value="Zn2/Cys6 DNA-binding domain"/>
    <property type="match status" value="1"/>
</dbReference>
<feature type="region of interest" description="Disordered" evidence="4">
    <location>
        <begin position="359"/>
        <end position="387"/>
    </location>
</feature>
<dbReference type="GO" id="GO:0008270">
    <property type="term" value="F:zinc ion binding"/>
    <property type="evidence" value="ECO:0007669"/>
    <property type="project" value="InterPro"/>
</dbReference>
<evidence type="ECO:0000256" key="4">
    <source>
        <dbReference type="SAM" id="MobiDB-lite"/>
    </source>
</evidence>
<dbReference type="SMART" id="SM00906">
    <property type="entry name" value="Fungal_trans"/>
    <property type="match status" value="1"/>
</dbReference>
<gene>
    <name evidence="6" type="ORF">S40285_05512</name>
</gene>
<dbReference type="InterPro" id="IPR007219">
    <property type="entry name" value="XnlR_reg_dom"/>
</dbReference>
<keyword evidence="3" id="KW-0539">Nucleus</keyword>
<dbReference type="InterPro" id="IPR036864">
    <property type="entry name" value="Zn2-C6_fun-type_DNA-bd_sf"/>
</dbReference>
<feature type="domain" description="Zn(2)-C6 fungal-type" evidence="5">
    <location>
        <begin position="29"/>
        <end position="60"/>
    </location>
</feature>
<dbReference type="InterPro" id="IPR050613">
    <property type="entry name" value="Sec_Metabolite_Reg"/>
</dbReference>
<dbReference type="AlphaFoldDB" id="A0A084QBC9"/>
<dbReference type="GO" id="GO:0006351">
    <property type="term" value="P:DNA-templated transcription"/>
    <property type="evidence" value="ECO:0007669"/>
    <property type="project" value="InterPro"/>
</dbReference>
<feature type="region of interest" description="Disordered" evidence="4">
    <location>
        <begin position="1"/>
        <end position="25"/>
    </location>
</feature>
<dbReference type="Pfam" id="PF04082">
    <property type="entry name" value="Fungal_trans"/>
    <property type="match status" value="1"/>
</dbReference>
<evidence type="ECO:0000313" key="6">
    <source>
        <dbReference type="EMBL" id="KFA61264.1"/>
    </source>
</evidence>